<dbReference type="AlphaFoldDB" id="A0AAU8C8L0"/>
<feature type="transmembrane region" description="Helical" evidence="9">
    <location>
        <begin position="299"/>
        <end position="319"/>
    </location>
</feature>
<keyword evidence="9" id="KW-1133">Transmembrane helix</keyword>
<keyword evidence="6" id="KW-0067">ATP-binding</keyword>
<organism evidence="11">
    <name type="scientific">Halobacterium sp. NMX12-1</name>
    <dbReference type="NCBI Taxonomy" id="3166650"/>
    <lineage>
        <taxon>Archaea</taxon>
        <taxon>Methanobacteriati</taxon>
        <taxon>Methanobacteriota</taxon>
        <taxon>Stenosarchaea group</taxon>
        <taxon>Halobacteria</taxon>
        <taxon>Halobacteriales</taxon>
        <taxon>Halobacteriaceae</taxon>
        <taxon>Halobacterium</taxon>
    </lineage>
</organism>
<evidence type="ECO:0000256" key="8">
    <source>
        <dbReference type="SAM" id="Coils"/>
    </source>
</evidence>
<evidence type="ECO:0000256" key="2">
    <source>
        <dbReference type="ARBA" id="ARBA00012438"/>
    </source>
</evidence>
<proteinExistence type="predicted"/>
<dbReference type="SMART" id="SM00304">
    <property type="entry name" value="HAMP"/>
    <property type="match status" value="1"/>
</dbReference>
<dbReference type="KEGG" id="hanx:ABSL23_00235"/>
<dbReference type="InterPro" id="IPR050980">
    <property type="entry name" value="2C_sensor_his_kinase"/>
</dbReference>
<dbReference type="RefSeq" id="WP_353633191.1">
    <property type="nucleotide sequence ID" value="NZ_CP159203.1"/>
</dbReference>
<dbReference type="EC" id="2.7.13.3" evidence="2"/>
<dbReference type="SUPFAM" id="SSF158472">
    <property type="entry name" value="HAMP domain-like"/>
    <property type="match status" value="1"/>
</dbReference>
<dbReference type="GeneID" id="91107531"/>
<gene>
    <name evidence="11" type="ORF">ABSL23_00235</name>
</gene>
<dbReference type="Gene3D" id="3.30.450.20">
    <property type="entry name" value="PAS domain"/>
    <property type="match status" value="1"/>
</dbReference>
<feature type="domain" description="HAMP" evidence="10">
    <location>
        <begin position="320"/>
        <end position="372"/>
    </location>
</feature>
<dbReference type="InterPro" id="IPR003660">
    <property type="entry name" value="HAMP_dom"/>
</dbReference>
<dbReference type="Pfam" id="PF00672">
    <property type="entry name" value="HAMP"/>
    <property type="match status" value="1"/>
</dbReference>
<dbReference type="Gene3D" id="6.10.250.1910">
    <property type="match status" value="1"/>
</dbReference>
<keyword evidence="7" id="KW-0807">Transducer</keyword>
<evidence type="ECO:0000256" key="4">
    <source>
        <dbReference type="ARBA" id="ARBA00022741"/>
    </source>
</evidence>
<geneLocation type="plasmid" evidence="11">
    <name>pNMX12-1_234</name>
</geneLocation>
<sequence>MRRSLSGVPVLGTLVDVVRSSFRRKLATALLLVFLVISIGTVGLYGQVGGLLEENVEQSMTAAAETEANELSEWNERNRLVVRLLSEHPVYEDGDRADVRAYLQTQQEERPDAAIIRAYVIDRRNQTVATSTNLTMEGRTVGNLSWSERFSFRDFDDVQVTEPYAVNDTTVIGFISPIRRTPEQLLVVEVDTASVFERFEHPVDNGFTRVVNSNGTVVFSDDAAATLTQYRDGARRAAAVSSGLRGNSGFTESPAYESQVETEGEYVAAYAAVPNTDWVVIEHAPANDAYVITRQALRWIGGIAVFTLLALVGVVSVLGRNVTGALSRLTDRAERIEDGQYDVEFDTDRPDEFGDLNRTVASTRDALQQRIDEIRETKAELQASNTALEERSEMVDVLNRILRHNVRNEVNVITGRAELAASRVDDEEAQADLEAVQSAAWELSTISTRTQRIKQLLAEEEAEPEPIHLNEALASKLTDVEASTPCASVEFDRCTTDPVVEAPQTFPTAVADVVEQIAAHNDGNVEITVSVTTENTDSERGLVVLRVDDDANGLPALDIEAVKAGEETPLNHAEGLALWCLEWAVTKADGELLVAPNNATLKVQMTPSSAAP</sequence>
<dbReference type="EMBL" id="CP159203">
    <property type="protein sequence ID" value="XCF15076.1"/>
    <property type="molecule type" value="Genomic_DNA"/>
</dbReference>
<dbReference type="GO" id="GO:0005524">
    <property type="term" value="F:ATP binding"/>
    <property type="evidence" value="ECO:0007669"/>
    <property type="project" value="UniProtKB-KW"/>
</dbReference>
<evidence type="ECO:0000313" key="11">
    <source>
        <dbReference type="EMBL" id="XCF15076.1"/>
    </source>
</evidence>
<keyword evidence="9" id="KW-0812">Transmembrane</keyword>
<evidence type="ECO:0000259" key="10">
    <source>
        <dbReference type="PROSITE" id="PS50885"/>
    </source>
</evidence>
<keyword evidence="9" id="KW-0472">Membrane</keyword>
<keyword evidence="4" id="KW-0547">Nucleotide-binding</keyword>
<evidence type="ECO:0000256" key="5">
    <source>
        <dbReference type="ARBA" id="ARBA00022777"/>
    </source>
</evidence>
<evidence type="ECO:0000256" key="6">
    <source>
        <dbReference type="ARBA" id="ARBA00022840"/>
    </source>
</evidence>
<feature type="coiled-coil region" evidence="8">
    <location>
        <begin position="364"/>
        <end position="391"/>
    </location>
</feature>
<feature type="transmembrane region" description="Helical" evidence="9">
    <location>
        <begin position="26"/>
        <end position="46"/>
    </location>
</feature>
<accession>A0AAU8C8L0</accession>
<name>A0AAU8C8L0_9EURY</name>
<keyword evidence="5" id="KW-0418">Kinase</keyword>
<dbReference type="PANTHER" id="PTHR44936">
    <property type="entry name" value="SENSOR PROTEIN CREC"/>
    <property type="match status" value="1"/>
</dbReference>
<comment type="catalytic activity">
    <reaction evidence="1">
        <text>ATP + protein L-histidine = ADP + protein N-phospho-L-histidine.</text>
        <dbReference type="EC" id="2.7.13.3"/>
    </reaction>
</comment>
<keyword evidence="8" id="KW-0175">Coiled coil</keyword>
<reference evidence="11" key="1">
    <citation type="submission" date="2024-06" db="EMBL/GenBank/DDBJ databases">
        <title>Genome Sequence of an extremely halophilic archaeon isolated from Permian era halite, Salado Formation, Carlsbad, New Mexico: Halobacterium sp. strain NMX12-1.</title>
        <authorList>
            <person name="Sotoa L."/>
            <person name="DasSarma P."/>
            <person name="Anton B.P."/>
            <person name="Vincze T."/>
            <person name="Verma I."/>
            <person name="Eralp B."/>
            <person name="Powers D.W."/>
            <person name="Dozier B.L."/>
            <person name="Roberts R.J."/>
            <person name="DasSarma S."/>
        </authorList>
    </citation>
    <scope>NUCLEOTIDE SEQUENCE</scope>
    <source>
        <strain evidence="11">NMX12-1</strain>
        <plasmid evidence="11">pNMX12-1_234</plasmid>
    </source>
</reference>
<dbReference type="GO" id="GO:0007165">
    <property type="term" value="P:signal transduction"/>
    <property type="evidence" value="ECO:0007669"/>
    <property type="project" value="UniProtKB-KW"/>
</dbReference>
<dbReference type="PANTHER" id="PTHR44936:SF10">
    <property type="entry name" value="SENSOR PROTEIN RSTB"/>
    <property type="match status" value="1"/>
</dbReference>
<evidence type="ECO:0000256" key="3">
    <source>
        <dbReference type="ARBA" id="ARBA00022679"/>
    </source>
</evidence>
<dbReference type="GO" id="GO:0004673">
    <property type="term" value="F:protein histidine kinase activity"/>
    <property type="evidence" value="ECO:0007669"/>
    <property type="project" value="UniProtKB-EC"/>
</dbReference>
<keyword evidence="3" id="KW-0808">Transferase</keyword>
<evidence type="ECO:0000256" key="7">
    <source>
        <dbReference type="ARBA" id="ARBA00023224"/>
    </source>
</evidence>
<keyword evidence="11" id="KW-0614">Plasmid</keyword>
<dbReference type="CDD" id="cd06225">
    <property type="entry name" value="HAMP"/>
    <property type="match status" value="1"/>
</dbReference>
<evidence type="ECO:0000256" key="1">
    <source>
        <dbReference type="ARBA" id="ARBA00000085"/>
    </source>
</evidence>
<dbReference type="PROSITE" id="PS50885">
    <property type="entry name" value="HAMP"/>
    <property type="match status" value="1"/>
</dbReference>
<dbReference type="GO" id="GO:0016020">
    <property type="term" value="C:membrane"/>
    <property type="evidence" value="ECO:0007669"/>
    <property type="project" value="InterPro"/>
</dbReference>
<protein>
    <recommendedName>
        <fullName evidence="2">histidine kinase</fullName>
        <ecNumber evidence="2">2.7.13.3</ecNumber>
    </recommendedName>
</protein>
<evidence type="ECO:0000256" key="9">
    <source>
        <dbReference type="SAM" id="Phobius"/>
    </source>
</evidence>